<accession>A0A0B7MNT8</accession>
<dbReference type="GO" id="GO:0033962">
    <property type="term" value="P:P-body assembly"/>
    <property type="evidence" value="ECO:0007669"/>
    <property type="project" value="TreeGrafter"/>
</dbReference>
<feature type="compositionally biased region" description="Low complexity" evidence="3">
    <location>
        <begin position="408"/>
        <end position="431"/>
    </location>
</feature>
<dbReference type="PROSITE" id="PS51513">
    <property type="entry name" value="FFD"/>
    <property type="match status" value="1"/>
</dbReference>
<feature type="short sequence motif" description="TFG box" evidence="2">
    <location>
        <begin position="366"/>
        <end position="386"/>
    </location>
</feature>
<feature type="compositionally biased region" description="Polar residues" evidence="3">
    <location>
        <begin position="432"/>
        <end position="442"/>
    </location>
</feature>
<feature type="domain" description="Sm" evidence="7">
    <location>
        <begin position="1"/>
        <end position="82"/>
    </location>
</feature>
<dbReference type="PROSITE" id="PS51536">
    <property type="entry name" value="TFG"/>
    <property type="match status" value="1"/>
</dbReference>
<dbReference type="InterPro" id="IPR010920">
    <property type="entry name" value="LSM_dom_sf"/>
</dbReference>
<feature type="region of interest" description="Disordered" evidence="3">
    <location>
        <begin position="314"/>
        <end position="442"/>
    </location>
</feature>
<sequence length="442" mass="50594">MAGENYIGSKISLISLSDIRYVGILHSINAQDSTVGLKQVRSFGTEGRRGKPEEEILASDNVFDYVVFRGSDIKDLQVFEAPPKPTPPPQSTMPQDPAIMSMSGYPPMNPYMNNNMYMQPPPPPSHQQQAPLPQQPQQPQKQQPQPHPVQPQLQQQSQQQSLQQRPTNDQAYWQPSYVSEPKVDQTQLEKNTLDGLKAELEETDALQPTINEAAIEQLAKKVSELNTGDEVATGSKSSSEEAQSRRRYDNSNNNNTNNYRNRNNRYNNNNNTNNNNSNFGDRHYNGNNKNKTEFTIPNSEFDFEASNAKFDKSEVVKKNGEESKDEKAEEIEIPQSDEFYDKTSSFFDNISCESKERNEQRQQNEPRRSHFQEERKLNLETFGQATVDQSRYRNNYRGRGGYRGGRGNNNNYYRNNNRNNSNSNNTFNNNRQNKGQDQQDAL</sequence>
<dbReference type="InterPro" id="IPR025609">
    <property type="entry name" value="Lsm14-like_N"/>
</dbReference>
<feature type="compositionally biased region" description="Gly residues" evidence="3">
    <location>
        <begin position="398"/>
        <end position="407"/>
    </location>
</feature>
<feature type="compositionally biased region" description="Basic and acidic residues" evidence="3">
    <location>
        <begin position="238"/>
        <end position="249"/>
    </location>
</feature>
<dbReference type="Proteomes" id="UP000054107">
    <property type="component" value="Unassembled WGS sequence"/>
</dbReference>
<feature type="compositionally biased region" description="Pro residues" evidence="3">
    <location>
        <begin position="82"/>
        <end position="91"/>
    </location>
</feature>
<dbReference type="InterPro" id="IPR025768">
    <property type="entry name" value="TFG_box"/>
</dbReference>
<feature type="short sequence motif" description="FFD box" evidence="1">
    <location>
        <begin position="338"/>
        <end position="354"/>
    </location>
</feature>
<feature type="region of interest" description="Disordered" evidence="3">
    <location>
        <begin position="78"/>
        <end position="169"/>
    </location>
</feature>
<evidence type="ECO:0000313" key="8">
    <source>
        <dbReference type="EMBL" id="CEP07481.1"/>
    </source>
</evidence>
<dbReference type="InterPro" id="IPR047575">
    <property type="entry name" value="Sm"/>
</dbReference>
<dbReference type="CDD" id="cd01736">
    <property type="entry name" value="LSm14_N"/>
    <property type="match status" value="1"/>
</dbReference>
<evidence type="ECO:0000256" key="2">
    <source>
        <dbReference type="PROSITE-ProRule" id="PRU00869"/>
    </source>
</evidence>
<feature type="compositionally biased region" description="Polar residues" evidence="3">
    <location>
        <begin position="342"/>
        <end position="352"/>
    </location>
</feature>
<name>A0A0B7MNT8_9FUNG</name>
<keyword evidence="9" id="KW-1185">Reference proteome</keyword>
<dbReference type="SUPFAM" id="SSF50182">
    <property type="entry name" value="Sm-like ribonucleoproteins"/>
    <property type="match status" value="1"/>
</dbReference>
<dbReference type="SMART" id="SM01199">
    <property type="entry name" value="FDF"/>
    <property type="match status" value="1"/>
</dbReference>
<dbReference type="PANTHER" id="PTHR13586">
    <property type="entry name" value="SCD6 PROTEIN-RELATED"/>
    <property type="match status" value="1"/>
</dbReference>
<dbReference type="Pfam" id="PF09532">
    <property type="entry name" value="FDF"/>
    <property type="match status" value="1"/>
</dbReference>
<feature type="domain" description="FFD box profile" evidence="5">
    <location>
        <begin position="338"/>
        <end position="354"/>
    </location>
</feature>
<reference evidence="8 9" key="1">
    <citation type="submission" date="2014-09" db="EMBL/GenBank/DDBJ databases">
        <authorList>
            <person name="Ellenberger Sabrina"/>
        </authorList>
    </citation>
    <scope>NUCLEOTIDE SEQUENCE [LARGE SCALE GENOMIC DNA]</scope>
    <source>
        <strain evidence="8 9">CBS 412.66</strain>
    </source>
</reference>
<dbReference type="EMBL" id="LN719301">
    <property type="protein sequence ID" value="CEP07481.1"/>
    <property type="molecule type" value="Genomic_DNA"/>
</dbReference>
<evidence type="ECO:0000259" key="7">
    <source>
        <dbReference type="PROSITE" id="PS52002"/>
    </source>
</evidence>
<dbReference type="STRING" id="35722.A0A0B7MNT8"/>
<dbReference type="InterPro" id="IPR019050">
    <property type="entry name" value="FDF_dom"/>
</dbReference>
<dbReference type="InterPro" id="IPR025761">
    <property type="entry name" value="FFD_box"/>
</dbReference>
<feature type="compositionally biased region" description="Low complexity" evidence="3">
    <location>
        <begin position="250"/>
        <end position="278"/>
    </location>
</feature>
<dbReference type="GO" id="GO:0000932">
    <property type="term" value="C:P-body"/>
    <property type="evidence" value="ECO:0007669"/>
    <property type="project" value="TreeGrafter"/>
</dbReference>
<evidence type="ECO:0000256" key="1">
    <source>
        <dbReference type="PROSITE-ProRule" id="PRU00846"/>
    </source>
</evidence>
<feature type="compositionally biased region" description="Basic and acidic residues" evidence="3">
    <location>
        <begin position="314"/>
        <end position="327"/>
    </location>
</feature>
<dbReference type="Pfam" id="PF12701">
    <property type="entry name" value="LSM14"/>
    <property type="match status" value="1"/>
</dbReference>
<evidence type="ECO:0000259" key="6">
    <source>
        <dbReference type="PROSITE" id="PS51536"/>
    </source>
</evidence>
<dbReference type="PANTHER" id="PTHR13586:SF0">
    <property type="entry name" value="TRAILER HITCH, ISOFORM H"/>
    <property type="match status" value="1"/>
</dbReference>
<feature type="compositionally biased region" description="Low complexity" evidence="3">
    <location>
        <begin position="126"/>
        <end position="164"/>
    </location>
</feature>
<evidence type="ECO:0000256" key="3">
    <source>
        <dbReference type="SAM" id="MobiDB-lite"/>
    </source>
</evidence>
<dbReference type="InterPro" id="IPR025762">
    <property type="entry name" value="DFDF"/>
</dbReference>
<dbReference type="SMART" id="SM01271">
    <property type="entry name" value="LSM14"/>
    <property type="match status" value="1"/>
</dbReference>
<dbReference type="GO" id="GO:0003729">
    <property type="term" value="F:mRNA binding"/>
    <property type="evidence" value="ECO:0007669"/>
    <property type="project" value="TreeGrafter"/>
</dbReference>
<protein>
    <recommendedName>
        <fullName evidence="10">FFD box profile domain-containing protein</fullName>
    </recommendedName>
</protein>
<dbReference type="OrthoDB" id="21539at2759"/>
<feature type="domain" description="TFG box profile" evidence="6">
    <location>
        <begin position="366"/>
        <end position="386"/>
    </location>
</feature>
<feature type="compositionally biased region" description="Basic and acidic residues" evidence="3">
    <location>
        <begin position="353"/>
        <end position="378"/>
    </location>
</feature>
<dbReference type="PROSITE" id="PS52002">
    <property type="entry name" value="SM"/>
    <property type="match status" value="1"/>
</dbReference>
<proteinExistence type="predicted"/>
<evidence type="ECO:0000259" key="5">
    <source>
        <dbReference type="PROSITE" id="PS51513"/>
    </source>
</evidence>
<evidence type="ECO:0000259" key="4">
    <source>
        <dbReference type="PROSITE" id="PS51512"/>
    </source>
</evidence>
<dbReference type="GO" id="GO:0034063">
    <property type="term" value="P:stress granule assembly"/>
    <property type="evidence" value="ECO:0007669"/>
    <property type="project" value="TreeGrafter"/>
</dbReference>
<dbReference type="PROSITE" id="PS51512">
    <property type="entry name" value="DFDF"/>
    <property type="match status" value="1"/>
</dbReference>
<evidence type="ECO:0000313" key="9">
    <source>
        <dbReference type="Proteomes" id="UP000054107"/>
    </source>
</evidence>
<feature type="region of interest" description="Disordered" evidence="3">
    <location>
        <begin position="225"/>
        <end position="293"/>
    </location>
</feature>
<organism evidence="8 9">
    <name type="scientific">Parasitella parasitica</name>
    <dbReference type="NCBI Taxonomy" id="35722"/>
    <lineage>
        <taxon>Eukaryota</taxon>
        <taxon>Fungi</taxon>
        <taxon>Fungi incertae sedis</taxon>
        <taxon>Mucoromycota</taxon>
        <taxon>Mucoromycotina</taxon>
        <taxon>Mucoromycetes</taxon>
        <taxon>Mucorales</taxon>
        <taxon>Mucorineae</taxon>
        <taxon>Mucoraceae</taxon>
        <taxon>Parasitella</taxon>
    </lineage>
</organism>
<feature type="domain" description="DFDF" evidence="4">
    <location>
        <begin position="289"/>
        <end position="325"/>
    </location>
</feature>
<dbReference type="AlphaFoldDB" id="A0A0B7MNT8"/>
<gene>
    <name evidence="8" type="primary">PARPA_00777.1 scaffold 1159</name>
</gene>
<evidence type="ECO:0008006" key="10">
    <source>
        <dbReference type="Google" id="ProtNLM"/>
    </source>
</evidence>
<dbReference type="Gene3D" id="2.30.30.100">
    <property type="match status" value="1"/>
</dbReference>